<dbReference type="AlphaFoldDB" id="A0A842HLC3"/>
<feature type="region of interest" description="Disordered" evidence="1">
    <location>
        <begin position="1"/>
        <end position="22"/>
    </location>
</feature>
<evidence type="ECO:0000313" key="3">
    <source>
        <dbReference type="Proteomes" id="UP000546464"/>
    </source>
</evidence>
<dbReference type="Proteomes" id="UP000546464">
    <property type="component" value="Unassembled WGS sequence"/>
</dbReference>
<sequence length="327" mass="36831">MNSTMADADTTGHKYGKKDWDEVRSGMTPTMSEVRLKALAEESGLPDWPLRGKGEVASKYIDYTWEELHELHGLAESPERIDLLIEILRETIAFEDPFGDMVATVDAATKREDKIGRNLARFEIDKEFPLRFSGLSSETVDFCQAEDIRTLGQFADFSHRMAQNIVVGGDFKGLLTALTAADEQGIAHYLPFRPGHKGLHLPEAIGLVLNQLAENEKYTLLKRYGAKLGPVETAKANLNKEQTIQLEEVLMGKVMEQCHFFSKQVPELDEKVRSGVSLERIFMVLNDPEKEAIAARVTARYLKQRRGLADEDEPARKKGFFGRLFGR</sequence>
<gene>
    <name evidence="2" type="ORF">H5P28_18515</name>
</gene>
<accession>A0A842HLC3</accession>
<dbReference type="RefSeq" id="WP_185677177.1">
    <property type="nucleotide sequence ID" value="NZ_JACHVB010000063.1"/>
</dbReference>
<comment type="caution">
    <text evidence="2">The sequence shown here is derived from an EMBL/GenBank/DDBJ whole genome shotgun (WGS) entry which is preliminary data.</text>
</comment>
<reference evidence="2 3" key="1">
    <citation type="submission" date="2020-07" db="EMBL/GenBank/DDBJ databases">
        <authorList>
            <person name="Feng X."/>
        </authorList>
    </citation>
    <scope>NUCLEOTIDE SEQUENCE [LARGE SCALE GENOMIC DNA]</scope>
    <source>
        <strain evidence="2 3">JCM31066</strain>
    </source>
</reference>
<dbReference type="EMBL" id="JACHVB010000063">
    <property type="protein sequence ID" value="MBC2596267.1"/>
    <property type="molecule type" value="Genomic_DNA"/>
</dbReference>
<name>A0A842HLC3_9BACT</name>
<evidence type="ECO:0000256" key="1">
    <source>
        <dbReference type="SAM" id="MobiDB-lite"/>
    </source>
</evidence>
<evidence type="ECO:0000313" key="2">
    <source>
        <dbReference type="EMBL" id="MBC2596267.1"/>
    </source>
</evidence>
<organism evidence="2 3">
    <name type="scientific">Ruficoccus amylovorans</name>
    <dbReference type="NCBI Taxonomy" id="1804625"/>
    <lineage>
        <taxon>Bacteria</taxon>
        <taxon>Pseudomonadati</taxon>
        <taxon>Verrucomicrobiota</taxon>
        <taxon>Opitutia</taxon>
        <taxon>Puniceicoccales</taxon>
        <taxon>Cerasicoccaceae</taxon>
        <taxon>Ruficoccus</taxon>
    </lineage>
</organism>
<keyword evidence="3" id="KW-1185">Reference proteome</keyword>
<protein>
    <submittedName>
        <fullName evidence="2">Uncharacterized protein</fullName>
    </submittedName>
</protein>
<proteinExistence type="predicted"/>